<accession>A0A0M9F205</accession>
<evidence type="ECO:0000256" key="1">
    <source>
        <dbReference type="SAM" id="MobiDB-lite"/>
    </source>
</evidence>
<reference evidence="3 4" key="1">
    <citation type="submission" date="2015-04" db="EMBL/GenBank/DDBJ databases">
        <title>The draft genome sequence of Fusarium langsethiae, a T-2/HT-2 mycotoxin producer.</title>
        <authorList>
            <person name="Lysoe E."/>
            <person name="Divon H.H."/>
            <person name="Terzi V."/>
            <person name="Orru L."/>
            <person name="Lamontanara A."/>
            <person name="Kolseth A.-K."/>
            <person name="Frandsen R.J."/>
            <person name="Nielsen K."/>
            <person name="Thrane U."/>
        </authorList>
    </citation>
    <scope>NUCLEOTIDE SEQUENCE [LARGE SCALE GENOMIC DNA]</scope>
    <source>
        <strain evidence="3 4">Fl201059</strain>
    </source>
</reference>
<dbReference type="EMBL" id="JXCE01000025">
    <property type="protein sequence ID" value="KPA44518.1"/>
    <property type="molecule type" value="Genomic_DNA"/>
</dbReference>
<proteinExistence type="predicted"/>
<dbReference type="AlphaFoldDB" id="A0A0M9F205"/>
<evidence type="ECO:0000313" key="3">
    <source>
        <dbReference type="EMBL" id="KPA44518.1"/>
    </source>
</evidence>
<gene>
    <name evidence="3" type="ORF">FLAG1_02568</name>
</gene>
<feature type="transmembrane region" description="Helical" evidence="2">
    <location>
        <begin position="72"/>
        <end position="93"/>
    </location>
</feature>
<keyword evidence="2" id="KW-0472">Membrane</keyword>
<keyword evidence="2" id="KW-1133">Transmembrane helix</keyword>
<dbReference type="Proteomes" id="UP000037904">
    <property type="component" value="Unassembled WGS sequence"/>
</dbReference>
<keyword evidence="4" id="KW-1185">Reference proteome</keyword>
<keyword evidence="2" id="KW-0812">Transmembrane</keyword>
<protein>
    <submittedName>
        <fullName evidence="3">Uncharacterized protein</fullName>
    </submittedName>
</protein>
<comment type="caution">
    <text evidence="3">The sequence shown here is derived from an EMBL/GenBank/DDBJ whole genome shotgun (WGS) entry which is preliminary data.</text>
</comment>
<sequence length="240" mass="26634">MAAKTPLSHATYQPVPREEDPSADLLEPSERGDRDDGKSALLRVKFSFILLLRFLVAPIAIADIVFMCNPYYSPASAGVFATGGILLALWHGFRALRSCFPRGSHDNFNLKIGSLFCMCGTTSNSPTRSSKVWAYLVSLVDFSFGLFFIGPSVTACDYGNFNNSSAVAGLSITLVVMQSVIAFLNLFGLFRKMTIVVYKDDDEQDRFYSIPELFRDEASEFQPAWCNDSLYLRGRKVGQI</sequence>
<evidence type="ECO:0000256" key="2">
    <source>
        <dbReference type="SAM" id="Phobius"/>
    </source>
</evidence>
<feature type="transmembrane region" description="Helical" evidence="2">
    <location>
        <begin position="46"/>
        <end position="66"/>
    </location>
</feature>
<dbReference type="OrthoDB" id="5102561at2759"/>
<feature type="region of interest" description="Disordered" evidence="1">
    <location>
        <begin position="1"/>
        <end position="36"/>
    </location>
</feature>
<name>A0A0M9F205_FUSLA</name>
<organism evidence="3 4">
    <name type="scientific">Fusarium langsethiae</name>
    <dbReference type="NCBI Taxonomy" id="179993"/>
    <lineage>
        <taxon>Eukaryota</taxon>
        <taxon>Fungi</taxon>
        <taxon>Dikarya</taxon>
        <taxon>Ascomycota</taxon>
        <taxon>Pezizomycotina</taxon>
        <taxon>Sordariomycetes</taxon>
        <taxon>Hypocreomycetidae</taxon>
        <taxon>Hypocreales</taxon>
        <taxon>Nectriaceae</taxon>
        <taxon>Fusarium</taxon>
    </lineage>
</organism>
<evidence type="ECO:0000313" key="4">
    <source>
        <dbReference type="Proteomes" id="UP000037904"/>
    </source>
</evidence>
<feature type="transmembrane region" description="Helical" evidence="2">
    <location>
        <begin position="132"/>
        <end position="154"/>
    </location>
</feature>
<feature type="transmembrane region" description="Helical" evidence="2">
    <location>
        <begin position="166"/>
        <end position="190"/>
    </location>
</feature>